<keyword evidence="2" id="KW-1185">Reference proteome</keyword>
<protein>
    <submittedName>
        <fullName evidence="1">Uncharacterized protein</fullName>
    </submittedName>
</protein>
<dbReference type="Proteomes" id="UP000429232">
    <property type="component" value="Chromosome"/>
</dbReference>
<name>A0A7T7JHT7_9SPHI</name>
<proteinExistence type="predicted"/>
<reference evidence="1 2" key="1">
    <citation type="submission" date="2020-12" db="EMBL/GenBank/DDBJ databases">
        <title>HMF7856_wgs.fasta genome submission.</title>
        <authorList>
            <person name="Kang H."/>
            <person name="Kim H."/>
            <person name="Joh K."/>
        </authorList>
    </citation>
    <scope>NUCLEOTIDE SEQUENCE [LARGE SCALE GENOMIC DNA]</scope>
    <source>
        <strain evidence="1 2">HMF7856</strain>
    </source>
</reference>
<evidence type="ECO:0000313" key="2">
    <source>
        <dbReference type="Proteomes" id="UP000429232"/>
    </source>
</evidence>
<organism evidence="1 2">
    <name type="scientific">Mucilaginibacter ginkgonis</name>
    <dbReference type="NCBI Taxonomy" id="2682091"/>
    <lineage>
        <taxon>Bacteria</taxon>
        <taxon>Pseudomonadati</taxon>
        <taxon>Bacteroidota</taxon>
        <taxon>Sphingobacteriia</taxon>
        <taxon>Sphingobacteriales</taxon>
        <taxon>Sphingobacteriaceae</taxon>
        <taxon>Mucilaginibacter</taxon>
    </lineage>
</organism>
<sequence>MLTVVSAKSQKWQRGAFTDVKNNRLEGLIQASPSGKGPIKNEGFIIYKESDNAPEVRLSASDIKGFVAGTDSFAVAHPPMGQTWPNETDFVKIVINEPLKLYVYRGGSRGSGGGKGVHFSPGLGVGYGGGGYGGGGYGGAGLGISIGGGGNGGSSRTAYYFGATTAELTELTPQNFEDVMSEIMGDDTEILEALRNHQYNYGNLDKLLKRYKATVATAK</sequence>
<gene>
    <name evidence="1" type="ORF">GO620_004035</name>
</gene>
<accession>A0A7T7JHT7</accession>
<evidence type="ECO:0000313" key="1">
    <source>
        <dbReference type="EMBL" id="QQL50636.1"/>
    </source>
</evidence>
<dbReference type="RefSeq" id="WP_200230647.1">
    <property type="nucleotide sequence ID" value="NZ_CP066775.1"/>
</dbReference>
<dbReference type="EMBL" id="CP066775">
    <property type="protein sequence ID" value="QQL50636.1"/>
    <property type="molecule type" value="Genomic_DNA"/>
</dbReference>
<dbReference type="AlphaFoldDB" id="A0A7T7JHT7"/>
<dbReference type="KEGG" id="mgik:GO620_004035"/>